<comment type="caution">
    <text evidence="2">The sequence shown here is derived from an EMBL/GenBank/DDBJ whole genome shotgun (WGS) entry which is preliminary data.</text>
</comment>
<evidence type="ECO:0000256" key="1">
    <source>
        <dbReference type="SAM" id="MobiDB-lite"/>
    </source>
</evidence>
<feature type="region of interest" description="Disordered" evidence="1">
    <location>
        <begin position="76"/>
        <end position="95"/>
    </location>
</feature>
<gene>
    <name evidence="2" type="ORF">EVAR_103422_1</name>
</gene>
<dbReference type="AlphaFoldDB" id="A0A4C1ZAS0"/>
<organism evidence="2 3">
    <name type="scientific">Eumeta variegata</name>
    <name type="common">Bagworm moth</name>
    <name type="synonym">Eumeta japonica</name>
    <dbReference type="NCBI Taxonomy" id="151549"/>
    <lineage>
        <taxon>Eukaryota</taxon>
        <taxon>Metazoa</taxon>
        <taxon>Ecdysozoa</taxon>
        <taxon>Arthropoda</taxon>
        <taxon>Hexapoda</taxon>
        <taxon>Insecta</taxon>
        <taxon>Pterygota</taxon>
        <taxon>Neoptera</taxon>
        <taxon>Endopterygota</taxon>
        <taxon>Lepidoptera</taxon>
        <taxon>Glossata</taxon>
        <taxon>Ditrysia</taxon>
        <taxon>Tineoidea</taxon>
        <taxon>Psychidae</taxon>
        <taxon>Oiketicinae</taxon>
        <taxon>Eumeta</taxon>
    </lineage>
</organism>
<proteinExistence type="predicted"/>
<evidence type="ECO:0000313" key="2">
    <source>
        <dbReference type="EMBL" id="GBP84234.1"/>
    </source>
</evidence>
<reference evidence="2 3" key="1">
    <citation type="journal article" date="2019" name="Commun. Biol.">
        <title>The bagworm genome reveals a unique fibroin gene that provides high tensile strength.</title>
        <authorList>
            <person name="Kono N."/>
            <person name="Nakamura H."/>
            <person name="Ohtoshi R."/>
            <person name="Tomita M."/>
            <person name="Numata K."/>
            <person name="Arakawa K."/>
        </authorList>
    </citation>
    <scope>NUCLEOTIDE SEQUENCE [LARGE SCALE GENOMIC DNA]</scope>
</reference>
<sequence length="95" mass="10758">MNECVFNIVCVCVRVRVYTQRLTQCVDFRQCGLLQALRHRRRPPPDRRISMAIAPARDTIAVIECGLCILRAGRVPSPVSATDSDYHDRSTIESL</sequence>
<protein>
    <submittedName>
        <fullName evidence="2">Uncharacterized protein</fullName>
    </submittedName>
</protein>
<dbReference type="Proteomes" id="UP000299102">
    <property type="component" value="Unassembled WGS sequence"/>
</dbReference>
<name>A0A4C1ZAS0_EUMVA</name>
<dbReference type="EMBL" id="BGZK01001667">
    <property type="protein sequence ID" value="GBP84234.1"/>
    <property type="molecule type" value="Genomic_DNA"/>
</dbReference>
<evidence type="ECO:0000313" key="3">
    <source>
        <dbReference type="Proteomes" id="UP000299102"/>
    </source>
</evidence>
<feature type="compositionally biased region" description="Basic and acidic residues" evidence="1">
    <location>
        <begin position="84"/>
        <end position="95"/>
    </location>
</feature>
<keyword evidence="3" id="KW-1185">Reference proteome</keyword>
<accession>A0A4C1ZAS0</accession>